<dbReference type="Proteomes" id="UP000002051">
    <property type="component" value="Chromosome 2"/>
</dbReference>
<name>A0A072V5R6_MEDTR</name>
<accession>A0A072V5R6</accession>
<dbReference type="EMBL" id="CM001218">
    <property type="protein sequence ID" value="KEH37177.1"/>
    <property type="molecule type" value="Genomic_DNA"/>
</dbReference>
<reference evidence="2" key="3">
    <citation type="submission" date="2015-04" db="UniProtKB">
        <authorList>
            <consortium name="EnsemblPlants"/>
        </authorList>
    </citation>
    <scope>IDENTIFICATION</scope>
    <source>
        <strain evidence="2">cv. Jemalong A17</strain>
    </source>
</reference>
<evidence type="ECO:0000313" key="1">
    <source>
        <dbReference type="EMBL" id="KEH37177.1"/>
    </source>
</evidence>
<evidence type="ECO:0000313" key="2">
    <source>
        <dbReference type="EnsemblPlants" id="KEH37177"/>
    </source>
</evidence>
<sequence>MFESETPNSSNNLTLVLILVQQKWISHYTSQCFFIGFKVFFGVLKRASLDVSRAESGEKPRLLMRYDSVKEHFEEEVFVVTLFE</sequence>
<proteinExistence type="predicted"/>
<dbReference type="HOGENOM" id="CLU_2530855_0_0_1"/>
<reference evidence="1 3" key="2">
    <citation type="journal article" date="2014" name="BMC Genomics">
        <title>An improved genome release (version Mt4.0) for the model legume Medicago truncatula.</title>
        <authorList>
            <person name="Tang H."/>
            <person name="Krishnakumar V."/>
            <person name="Bidwell S."/>
            <person name="Rosen B."/>
            <person name="Chan A."/>
            <person name="Zhou S."/>
            <person name="Gentzbittel L."/>
            <person name="Childs K.L."/>
            <person name="Yandell M."/>
            <person name="Gundlach H."/>
            <person name="Mayer K.F."/>
            <person name="Schwartz D.C."/>
            <person name="Town C.D."/>
        </authorList>
    </citation>
    <scope>GENOME REANNOTATION</scope>
    <source>
        <strain evidence="1">A17</strain>
        <strain evidence="2 3">cv. Jemalong A17</strain>
    </source>
</reference>
<gene>
    <name evidence="1" type="ordered locus">MTR_2g435470</name>
</gene>
<evidence type="ECO:0000313" key="3">
    <source>
        <dbReference type="Proteomes" id="UP000002051"/>
    </source>
</evidence>
<dbReference type="AlphaFoldDB" id="A0A072V5R6"/>
<organism evidence="1 3">
    <name type="scientific">Medicago truncatula</name>
    <name type="common">Barrel medic</name>
    <name type="synonym">Medicago tribuloides</name>
    <dbReference type="NCBI Taxonomy" id="3880"/>
    <lineage>
        <taxon>Eukaryota</taxon>
        <taxon>Viridiplantae</taxon>
        <taxon>Streptophyta</taxon>
        <taxon>Embryophyta</taxon>
        <taxon>Tracheophyta</taxon>
        <taxon>Spermatophyta</taxon>
        <taxon>Magnoliopsida</taxon>
        <taxon>eudicotyledons</taxon>
        <taxon>Gunneridae</taxon>
        <taxon>Pentapetalae</taxon>
        <taxon>rosids</taxon>
        <taxon>fabids</taxon>
        <taxon>Fabales</taxon>
        <taxon>Fabaceae</taxon>
        <taxon>Papilionoideae</taxon>
        <taxon>50 kb inversion clade</taxon>
        <taxon>NPAAA clade</taxon>
        <taxon>Hologalegina</taxon>
        <taxon>IRL clade</taxon>
        <taxon>Trifolieae</taxon>
        <taxon>Medicago</taxon>
    </lineage>
</organism>
<protein>
    <submittedName>
        <fullName evidence="1 2">Uncharacterized protein</fullName>
    </submittedName>
</protein>
<reference evidence="1 3" key="1">
    <citation type="journal article" date="2011" name="Nature">
        <title>The Medicago genome provides insight into the evolution of rhizobial symbioses.</title>
        <authorList>
            <person name="Young N.D."/>
            <person name="Debelle F."/>
            <person name="Oldroyd G.E."/>
            <person name="Geurts R."/>
            <person name="Cannon S.B."/>
            <person name="Udvardi M.K."/>
            <person name="Benedito V.A."/>
            <person name="Mayer K.F."/>
            <person name="Gouzy J."/>
            <person name="Schoof H."/>
            <person name="Van de Peer Y."/>
            <person name="Proost S."/>
            <person name="Cook D.R."/>
            <person name="Meyers B.C."/>
            <person name="Spannagl M."/>
            <person name="Cheung F."/>
            <person name="De Mita S."/>
            <person name="Krishnakumar V."/>
            <person name="Gundlach H."/>
            <person name="Zhou S."/>
            <person name="Mudge J."/>
            <person name="Bharti A.K."/>
            <person name="Murray J.D."/>
            <person name="Naoumkina M.A."/>
            <person name="Rosen B."/>
            <person name="Silverstein K.A."/>
            <person name="Tang H."/>
            <person name="Rombauts S."/>
            <person name="Zhao P.X."/>
            <person name="Zhou P."/>
            <person name="Barbe V."/>
            <person name="Bardou P."/>
            <person name="Bechner M."/>
            <person name="Bellec A."/>
            <person name="Berger A."/>
            <person name="Berges H."/>
            <person name="Bidwell S."/>
            <person name="Bisseling T."/>
            <person name="Choisne N."/>
            <person name="Couloux A."/>
            <person name="Denny R."/>
            <person name="Deshpande S."/>
            <person name="Dai X."/>
            <person name="Doyle J.J."/>
            <person name="Dudez A.M."/>
            <person name="Farmer A.D."/>
            <person name="Fouteau S."/>
            <person name="Franken C."/>
            <person name="Gibelin C."/>
            <person name="Gish J."/>
            <person name="Goldstein S."/>
            <person name="Gonzalez A.J."/>
            <person name="Green P.J."/>
            <person name="Hallab A."/>
            <person name="Hartog M."/>
            <person name="Hua A."/>
            <person name="Humphray S.J."/>
            <person name="Jeong D.H."/>
            <person name="Jing Y."/>
            <person name="Jocker A."/>
            <person name="Kenton S.M."/>
            <person name="Kim D.J."/>
            <person name="Klee K."/>
            <person name="Lai H."/>
            <person name="Lang C."/>
            <person name="Lin S."/>
            <person name="Macmil S.L."/>
            <person name="Magdelenat G."/>
            <person name="Matthews L."/>
            <person name="McCorrison J."/>
            <person name="Monaghan E.L."/>
            <person name="Mun J.H."/>
            <person name="Najar F.Z."/>
            <person name="Nicholson C."/>
            <person name="Noirot C."/>
            <person name="O'Bleness M."/>
            <person name="Paule C.R."/>
            <person name="Poulain J."/>
            <person name="Prion F."/>
            <person name="Qin B."/>
            <person name="Qu C."/>
            <person name="Retzel E.F."/>
            <person name="Riddle C."/>
            <person name="Sallet E."/>
            <person name="Samain S."/>
            <person name="Samson N."/>
            <person name="Sanders I."/>
            <person name="Saurat O."/>
            <person name="Scarpelli C."/>
            <person name="Schiex T."/>
            <person name="Segurens B."/>
            <person name="Severin A.J."/>
            <person name="Sherrier D.J."/>
            <person name="Shi R."/>
            <person name="Sims S."/>
            <person name="Singer S.R."/>
            <person name="Sinharoy S."/>
            <person name="Sterck L."/>
            <person name="Viollet A."/>
            <person name="Wang B.B."/>
            <person name="Wang K."/>
            <person name="Wang M."/>
            <person name="Wang X."/>
            <person name="Warfsmann J."/>
            <person name="Weissenbach J."/>
            <person name="White D.D."/>
            <person name="White J.D."/>
            <person name="Wiley G.B."/>
            <person name="Wincker P."/>
            <person name="Xing Y."/>
            <person name="Yang L."/>
            <person name="Yao Z."/>
            <person name="Ying F."/>
            <person name="Zhai J."/>
            <person name="Zhou L."/>
            <person name="Zuber A."/>
            <person name="Denarie J."/>
            <person name="Dixon R.A."/>
            <person name="May G.D."/>
            <person name="Schwartz D.C."/>
            <person name="Rogers J."/>
            <person name="Quetier F."/>
            <person name="Town C.D."/>
            <person name="Roe B.A."/>
        </authorList>
    </citation>
    <scope>NUCLEOTIDE SEQUENCE [LARGE SCALE GENOMIC DNA]</scope>
    <source>
        <strain evidence="1">A17</strain>
        <strain evidence="2 3">cv. Jemalong A17</strain>
    </source>
</reference>
<keyword evidence="3" id="KW-1185">Reference proteome</keyword>
<dbReference type="EnsemblPlants" id="KEH37177">
    <property type="protein sequence ID" value="KEH37177"/>
    <property type="gene ID" value="MTR_2g435470"/>
</dbReference>